<keyword evidence="2" id="KW-1185">Reference proteome</keyword>
<dbReference type="PATRIC" id="fig|272562.8.peg.1205"/>
<reference evidence="1 2" key="1">
    <citation type="journal article" date="2001" name="J. Bacteriol.">
        <title>Genome sequence and comparative analysis of the solvent-producing bacterium Clostridium acetobutylicum.</title>
        <authorList>
            <person name="Nolling J."/>
            <person name="Breton G."/>
            <person name="Omelchenko M.V."/>
            <person name="Makarova K.S."/>
            <person name="Zeng Q."/>
            <person name="Gibson R."/>
            <person name="Lee H.M."/>
            <person name="Dubois J."/>
            <person name="Qiu D."/>
            <person name="Hitti J."/>
            <person name="Wolf Y.I."/>
            <person name="Tatusov R.L."/>
            <person name="Sabathe F."/>
            <person name="Doucette-Stamm L."/>
            <person name="Soucaille P."/>
            <person name="Daly M.J."/>
            <person name="Bennett G.N."/>
            <person name="Koonin E.V."/>
            <person name="Smith D.R."/>
        </authorList>
    </citation>
    <scope>NUCLEOTIDE SEQUENCE [LARGE SCALE GENOMIC DNA]</scope>
    <source>
        <strain evidence="2">ATCC 824 / DSM 792 / JCM 1419 / LMG 5710 / VKM B-1787</strain>
    </source>
</reference>
<proteinExistence type="predicted"/>
<keyword evidence="1" id="KW-0808">Transferase</keyword>
<dbReference type="SUPFAM" id="SSF54919">
    <property type="entry name" value="Nucleoside diphosphate kinase, NDK"/>
    <property type="match status" value="1"/>
</dbReference>
<accession>Q97KC2</accession>
<dbReference type="KEGG" id="cac:CA_C0997"/>
<dbReference type="STRING" id="272562.CA_C0997"/>
<dbReference type="GO" id="GO:0016301">
    <property type="term" value="F:kinase activity"/>
    <property type="evidence" value="ECO:0007669"/>
    <property type="project" value="UniProtKB-KW"/>
</dbReference>
<dbReference type="HOGENOM" id="CLU_1892493_0_0_9"/>
<organism evidence="1 2">
    <name type="scientific">Clostridium acetobutylicum (strain ATCC 824 / DSM 792 / JCM 1419 / IAM 19013 / LMG 5710 / NBRC 13948 / NRRL B-527 / VKM B-1787 / 2291 / W)</name>
    <dbReference type="NCBI Taxonomy" id="272562"/>
    <lineage>
        <taxon>Bacteria</taxon>
        <taxon>Bacillati</taxon>
        <taxon>Bacillota</taxon>
        <taxon>Clostridia</taxon>
        <taxon>Eubacteriales</taxon>
        <taxon>Clostridiaceae</taxon>
        <taxon>Clostridium</taxon>
    </lineage>
</organism>
<dbReference type="RefSeq" id="WP_010964315.1">
    <property type="nucleotide sequence ID" value="NC_003030.1"/>
</dbReference>
<evidence type="ECO:0000313" key="1">
    <source>
        <dbReference type="EMBL" id="AAK78973.1"/>
    </source>
</evidence>
<evidence type="ECO:0000313" key="2">
    <source>
        <dbReference type="Proteomes" id="UP000000814"/>
    </source>
</evidence>
<dbReference type="EMBL" id="AE001437">
    <property type="protein sequence ID" value="AAK78973.1"/>
    <property type="molecule type" value="Genomic_DNA"/>
</dbReference>
<dbReference type="GeneID" id="44997511"/>
<dbReference type="Proteomes" id="UP000000814">
    <property type="component" value="Chromosome"/>
</dbReference>
<protein>
    <submittedName>
        <fullName evidence="1">Probable nucleoside-diphosphate kinase N-terminal domain</fullName>
    </submittedName>
</protein>
<dbReference type="eggNOG" id="COG0105">
    <property type="taxonomic scope" value="Bacteria"/>
</dbReference>
<keyword evidence="1" id="KW-0418">Kinase</keyword>
<name>Q97KC2_CLOAB</name>
<dbReference type="InterPro" id="IPR036850">
    <property type="entry name" value="NDK-like_dom_sf"/>
</dbReference>
<dbReference type="OrthoDB" id="9801161at2"/>
<dbReference type="AlphaFoldDB" id="Q97KC2"/>
<dbReference type="PIR" id="B97023">
    <property type="entry name" value="B97023"/>
</dbReference>
<gene>
    <name evidence="1" type="primary">ndk</name>
    <name evidence="1" type="ordered locus">CA_C0997</name>
</gene>
<sequence>MRRVLLILKPTIVERKLIGKVLSFYEGSGFRIEDLKITKLYELENVINDDVMKKVGMNFGLENRVVIVVLLYDNFNLNFEELKSELKIYLNTINGNSEGNEIYMSYNEDVNEVIEVLFPKVSKFAFKGSKATSV</sequence>